<feature type="compositionally biased region" description="Low complexity" evidence="1">
    <location>
        <begin position="327"/>
        <end position="340"/>
    </location>
</feature>
<feature type="compositionally biased region" description="Pro residues" evidence="1">
    <location>
        <begin position="157"/>
        <end position="167"/>
    </location>
</feature>
<protein>
    <recommendedName>
        <fullName evidence="2">Nitrogen regulatory protein areA GATA-like domain-containing protein</fullName>
    </recommendedName>
</protein>
<feature type="compositionally biased region" description="Basic and acidic residues" evidence="1">
    <location>
        <begin position="488"/>
        <end position="499"/>
    </location>
</feature>
<feature type="compositionally biased region" description="Basic residues" evidence="1">
    <location>
        <begin position="263"/>
        <end position="274"/>
    </location>
</feature>
<dbReference type="EMBL" id="KV407458">
    <property type="protein sequence ID" value="KZF23023.1"/>
    <property type="molecule type" value="Genomic_DNA"/>
</dbReference>
<reference evidence="3 4" key="1">
    <citation type="journal article" date="2016" name="Fungal Biol.">
        <title>The genome of Xylona heveae provides a window into fungal endophytism.</title>
        <authorList>
            <person name="Gazis R."/>
            <person name="Kuo A."/>
            <person name="Riley R."/>
            <person name="LaButti K."/>
            <person name="Lipzen A."/>
            <person name="Lin J."/>
            <person name="Amirebrahimi M."/>
            <person name="Hesse C.N."/>
            <person name="Spatafora J.W."/>
            <person name="Henrissat B."/>
            <person name="Hainaut M."/>
            <person name="Grigoriev I.V."/>
            <person name="Hibbett D.S."/>
        </authorList>
    </citation>
    <scope>NUCLEOTIDE SEQUENCE [LARGE SCALE GENOMIC DNA]</scope>
    <source>
        <strain evidence="3 4">TC161</strain>
    </source>
</reference>
<name>A0A165H5Q9_XYLHT</name>
<dbReference type="Pfam" id="PF08550">
    <property type="entry name" value="GATA_AreA"/>
    <property type="match status" value="1"/>
</dbReference>
<feature type="region of interest" description="Disordered" evidence="1">
    <location>
        <begin position="113"/>
        <end position="382"/>
    </location>
</feature>
<feature type="compositionally biased region" description="Low complexity" evidence="1">
    <location>
        <begin position="123"/>
        <end position="137"/>
    </location>
</feature>
<dbReference type="STRING" id="1328760.A0A165H5Q9"/>
<keyword evidence="4" id="KW-1185">Reference proteome</keyword>
<accession>A0A165H5Q9</accession>
<dbReference type="GeneID" id="28894317"/>
<evidence type="ECO:0000313" key="4">
    <source>
        <dbReference type="Proteomes" id="UP000076632"/>
    </source>
</evidence>
<dbReference type="InterPro" id="IPR013860">
    <property type="entry name" value="AreA_GATA"/>
</dbReference>
<feature type="region of interest" description="Disordered" evidence="1">
    <location>
        <begin position="458"/>
        <end position="511"/>
    </location>
</feature>
<dbReference type="Proteomes" id="UP000076632">
    <property type="component" value="Unassembled WGS sequence"/>
</dbReference>
<feature type="compositionally biased region" description="Basic residues" evidence="1">
    <location>
        <begin position="218"/>
        <end position="253"/>
    </location>
</feature>
<dbReference type="RefSeq" id="XP_018188578.1">
    <property type="nucleotide sequence ID" value="XM_018329180.1"/>
</dbReference>
<gene>
    <name evidence="3" type="ORF">L228DRAFT_141567</name>
</gene>
<feature type="compositionally biased region" description="Low complexity" evidence="1">
    <location>
        <begin position="145"/>
        <end position="156"/>
    </location>
</feature>
<evidence type="ECO:0000256" key="1">
    <source>
        <dbReference type="SAM" id="MobiDB-lite"/>
    </source>
</evidence>
<dbReference type="InParanoid" id="A0A165H5Q9"/>
<dbReference type="OrthoDB" id="5424234at2759"/>
<evidence type="ECO:0000259" key="2">
    <source>
        <dbReference type="Pfam" id="PF08550"/>
    </source>
</evidence>
<feature type="domain" description="Nitrogen regulatory protein areA GATA-like" evidence="2">
    <location>
        <begin position="34"/>
        <end position="62"/>
    </location>
</feature>
<proteinExistence type="predicted"/>
<organism evidence="3 4">
    <name type="scientific">Xylona heveae (strain CBS 132557 / TC161)</name>
    <dbReference type="NCBI Taxonomy" id="1328760"/>
    <lineage>
        <taxon>Eukaryota</taxon>
        <taxon>Fungi</taxon>
        <taxon>Dikarya</taxon>
        <taxon>Ascomycota</taxon>
        <taxon>Pezizomycotina</taxon>
        <taxon>Xylonomycetes</taxon>
        <taxon>Xylonales</taxon>
        <taxon>Xylonaceae</taxon>
        <taxon>Xylona</taxon>
    </lineage>
</organism>
<feature type="compositionally biased region" description="Low complexity" evidence="1">
    <location>
        <begin position="295"/>
        <end position="308"/>
    </location>
</feature>
<dbReference type="OMA" id="KQNERTE"/>
<sequence length="511" mass="54889">MTTMLPTGVIRNSDGIGGEIQSIDHVAIEDIARLWRVYRTNRRALQGDTGGRLENFFWRIWSNGQVNAGITGSAVARIFLHISESKSNVGKTPRPTSHPHTQSELRPEYVDQANLHIPPPSPSASSSSSHPPVIRVSSDGDTSMPSPESAANGSSPSPSPKPLPPPILKSGRKLSGSEPTKTARIASPVPAADDSDDGLAPSPHPRSPLASSFEEHHPPHHHPHAHQQHQLHPHRVHHPHVTHMPPGRKKKGKTVFVAGAGPSRRRPAMTRRKSSQSSASTLKSHRSDPGDATLGSSSRPKSRPSGSPETSMARYSPSPPPVAFNGDSAAALADASFADESPLRAPSPNDVASRSLYNTERDRASSAEQHGSIRPYDDWGANRDFQARISDRSSSDMFRVLSGHPTQTKAAPIVAPTSTAAAGVINKADSPPAASSQPTIINRILPLKQPVAASITNHPATDENEMPPTPPNGLLPRTKSQSQLSFLLERDRRHSEEAAKAQQHLYRKTST</sequence>
<evidence type="ECO:0000313" key="3">
    <source>
        <dbReference type="EMBL" id="KZF23023.1"/>
    </source>
</evidence>
<dbReference type="AlphaFoldDB" id="A0A165H5Q9"/>